<reference evidence="2 3" key="1">
    <citation type="submission" date="2019-07" db="EMBL/GenBank/DDBJ databases">
        <title>Serratia strains were isolated from fresh produce.</title>
        <authorList>
            <person name="Cho G.-S."/>
            <person name="Stein M."/>
            <person name="Lee W."/>
            <person name="Suh S.H."/>
            <person name="Franz C.M.A.P."/>
        </authorList>
    </citation>
    <scope>NUCLEOTIDE SEQUENCE [LARGE SCALE GENOMIC DNA]</scope>
    <source>
        <strain evidence="2 3">S17</strain>
    </source>
</reference>
<accession>A0A9X9BXM0</accession>
<protein>
    <submittedName>
        <fullName evidence="2">Uncharacterized protein</fullName>
    </submittedName>
</protein>
<evidence type="ECO:0000313" key="3">
    <source>
        <dbReference type="Proteomes" id="UP000321307"/>
    </source>
</evidence>
<dbReference type="RefSeq" id="WP_127897175.1">
    <property type="nucleotide sequence ID" value="NZ_BAAAFT010000023.1"/>
</dbReference>
<organism evidence="2 3">
    <name type="scientific">Serratia ureilytica</name>
    <dbReference type="NCBI Taxonomy" id="300181"/>
    <lineage>
        <taxon>Bacteria</taxon>
        <taxon>Pseudomonadati</taxon>
        <taxon>Pseudomonadota</taxon>
        <taxon>Gammaproteobacteria</taxon>
        <taxon>Enterobacterales</taxon>
        <taxon>Yersiniaceae</taxon>
        <taxon>Serratia</taxon>
    </lineage>
</organism>
<evidence type="ECO:0000313" key="2">
    <source>
        <dbReference type="EMBL" id="TXE21715.1"/>
    </source>
</evidence>
<name>A0A9X9BXM0_9GAMM</name>
<evidence type="ECO:0000256" key="1">
    <source>
        <dbReference type="SAM" id="Phobius"/>
    </source>
</evidence>
<dbReference type="EMBL" id="VOUP01000059">
    <property type="protein sequence ID" value="TXE21715.1"/>
    <property type="molecule type" value="Genomic_DNA"/>
</dbReference>
<sequence>MPQDKPAQAAKPSEYSANSGYFPLRREYEDDANLSEFNLTISAILMAAGLIAIALFIYRCGVIIFIKMDNGKT</sequence>
<dbReference type="AlphaFoldDB" id="A0A9X9BXM0"/>
<keyword evidence="1" id="KW-1133">Transmembrane helix</keyword>
<gene>
    <name evidence="2" type="ORF">FOT63_26120</name>
</gene>
<comment type="caution">
    <text evidence="2">The sequence shown here is derived from an EMBL/GenBank/DDBJ whole genome shotgun (WGS) entry which is preliminary data.</text>
</comment>
<proteinExistence type="predicted"/>
<dbReference type="Proteomes" id="UP000321307">
    <property type="component" value="Unassembled WGS sequence"/>
</dbReference>
<feature type="transmembrane region" description="Helical" evidence="1">
    <location>
        <begin position="37"/>
        <end position="58"/>
    </location>
</feature>
<keyword evidence="1" id="KW-0472">Membrane</keyword>
<keyword evidence="1" id="KW-0812">Transmembrane</keyword>